<organism evidence="3 4">
    <name type="scientific">Tagetes erecta</name>
    <name type="common">African marigold</name>
    <dbReference type="NCBI Taxonomy" id="13708"/>
    <lineage>
        <taxon>Eukaryota</taxon>
        <taxon>Viridiplantae</taxon>
        <taxon>Streptophyta</taxon>
        <taxon>Embryophyta</taxon>
        <taxon>Tracheophyta</taxon>
        <taxon>Spermatophyta</taxon>
        <taxon>Magnoliopsida</taxon>
        <taxon>eudicotyledons</taxon>
        <taxon>Gunneridae</taxon>
        <taxon>Pentapetalae</taxon>
        <taxon>asterids</taxon>
        <taxon>campanulids</taxon>
        <taxon>Asterales</taxon>
        <taxon>Asteraceae</taxon>
        <taxon>Asteroideae</taxon>
        <taxon>Heliantheae alliance</taxon>
        <taxon>Tageteae</taxon>
        <taxon>Tagetes</taxon>
    </lineage>
</organism>
<dbReference type="Gene3D" id="3.40.50.1820">
    <property type="entry name" value="alpha/beta hydrolase"/>
    <property type="match status" value="1"/>
</dbReference>
<accession>A0AAD8L5X2</accession>
<gene>
    <name evidence="3" type="ORF">QVD17_00504</name>
</gene>
<dbReference type="Proteomes" id="UP001229421">
    <property type="component" value="Unassembled WGS sequence"/>
</dbReference>
<comment type="caution">
    <text evidence="3">The sequence shown here is derived from an EMBL/GenBank/DDBJ whole genome shotgun (WGS) entry which is preliminary data.</text>
</comment>
<dbReference type="PANTHER" id="PTHR23024">
    <property type="entry name" value="ARYLACETAMIDE DEACETYLASE"/>
    <property type="match status" value="1"/>
</dbReference>
<feature type="domain" description="Alpha/beta hydrolase fold-3" evidence="2">
    <location>
        <begin position="88"/>
        <end position="310"/>
    </location>
</feature>
<dbReference type="PANTHER" id="PTHR23024:SF24">
    <property type="entry name" value="ALPHA_BETA HYDROLASE FOLD-3 DOMAIN-CONTAINING PROTEIN"/>
    <property type="match status" value="1"/>
</dbReference>
<protein>
    <recommendedName>
        <fullName evidence="2">Alpha/beta hydrolase fold-3 domain-containing protein</fullName>
    </recommendedName>
</protein>
<dbReference type="SUPFAM" id="SSF53474">
    <property type="entry name" value="alpha/beta-Hydrolases"/>
    <property type="match status" value="1"/>
</dbReference>
<evidence type="ECO:0000313" key="3">
    <source>
        <dbReference type="EMBL" id="KAK1434754.1"/>
    </source>
</evidence>
<dbReference type="AlphaFoldDB" id="A0AAD8L5X2"/>
<dbReference type="InterPro" id="IPR013094">
    <property type="entry name" value="AB_hydrolase_3"/>
</dbReference>
<proteinExistence type="inferred from homology"/>
<reference evidence="3" key="1">
    <citation type="journal article" date="2023" name="bioRxiv">
        <title>Improved chromosome-level genome assembly for marigold (Tagetes erecta).</title>
        <authorList>
            <person name="Jiang F."/>
            <person name="Yuan L."/>
            <person name="Wang S."/>
            <person name="Wang H."/>
            <person name="Xu D."/>
            <person name="Wang A."/>
            <person name="Fan W."/>
        </authorList>
    </citation>
    <scope>NUCLEOTIDE SEQUENCE</scope>
    <source>
        <strain evidence="3">WSJ</strain>
        <tissue evidence="3">Leaf</tissue>
    </source>
</reference>
<name>A0AAD8L5X2_TARER</name>
<evidence type="ECO:0000313" key="4">
    <source>
        <dbReference type="Proteomes" id="UP001229421"/>
    </source>
</evidence>
<dbReference type="GO" id="GO:0016787">
    <property type="term" value="F:hydrolase activity"/>
    <property type="evidence" value="ECO:0007669"/>
    <property type="project" value="InterPro"/>
</dbReference>
<dbReference type="Pfam" id="PF07859">
    <property type="entry name" value="Abhydrolase_3"/>
    <property type="match status" value="1"/>
</dbReference>
<keyword evidence="4" id="KW-1185">Reference proteome</keyword>
<evidence type="ECO:0000259" key="2">
    <source>
        <dbReference type="Pfam" id="PF07859"/>
    </source>
</evidence>
<dbReference type="InterPro" id="IPR050466">
    <property type="entry name" value="Carboxylest/Gibb_receptor"/>
</dbReference>
<sequence length="336" mass="38507">MDFAPKTLSLPLKTRLSLWFYGTGIDLITRKDGRVNRGLFKLVNFLCPPSSKPKNGVMTYDVVVDPTRNLWFRVFVPVEYAEEDLPVMVYFHGGGFISFSPDVVMYDDVCRKFARELPAIVVSFNYPLAPEHQYPVQHDDGLDFLTLLDTKENRSKWLPKNANISRCFVAGDSAGGNIAHHVTQRASQFNFKKLKVIGLVMVQPFFGGEERTDSEIRMDGSAPFLTLKRTDWFWNAFMPRGEHCNRDHPAINVSGPNAVDVSKIDLPPTMVVVAGFDILRDWQIRYYQWLKKFGKEAYLVDYPNMVHAFCLFPELPETDQLILEVKDFVNKVLNKL</sequence>
<evidence type="ECO:0000256" key="1">
    <source>
        <dbReference type="ARBA" id="ARBA00010515"/>
    </source>
</evidence>
<comment type="similarity">
    <text evidence="1">Belongs to the 'GDXG' lipolytic enzyme family.</text>
</comment>
<dbReference type="EMBL" id="JAUHHV010000001">
    <property type="protein sequence ID" value="KAK1434754.1"/>
    <property type="molecule type" value="Genomic_DNA"/>
</dbReference>
<dbReference type="InterPro" id="IPR029058">
    <property type="entry name" value="AB_hydrolase_fold"/>
</dbReference>